<name>A0A1X7VDD5_AMPQE</name>
<evidence type="ECO:0000256" key="3">
    <source>
        <dbReference type="ARBA" id="ARBA00022525"/>
    </source>
</evidence>
<keyword evidence="4 6" id="KW-0339">Growth factor</keyword>
<dbReference type="STRING" id="400682.A0A1X7VDD5"/>
<dbReference type="OrthoDB" id="5987191at2759"/>
<dbReference type="Pfam" id="PF00688">
    <property type="entry name" value="TGFb_propeptide"/>
    <property type="match status" value="1"/>
</dbReference>
<dbReference type="SMART" id="SM00204">
    <property type="entry name" value="TGFB"/>
    <property type="match status" value="1"/>
</dbReference>
<dbReference type="InterPro" id="IPR029034">
    <property type="entry name" value="Cystine-knot_cytokine"/>
</dbReference>
<evidence type="ECO:0000259" key="8">
    <source>
        <dbReference type="PROSITE" id="PS51362"/>
    </source>
</evidence>
<dbReference type="SUPFAM" id="SSF57501">
    <property type="entry name" value="Cystine-knot cytokines"/>
    <property type="match status" value="1"/>
</dbReference>
<dbReference type="InterPro" id="IPR015615">
    <property type="entry name" value="TGF-beta-rel"/>
</dbReference>
<dbReference type="InParanoid" id="A0A1X7VDD5"/>
<evidence type="ECO:0000256" key="1">
    <source>
        <dbReference type="ARBA" id="ARBA00004613"/>
    </source>
</evidence>
<dbReference type="GO" id="GO:0005125">
    <property type="term" value="F:cytokine activity"/>
    <property type="evidence" value="ECO:0007669"/>
    <property type="project" value="TreeGrafter"/>
</dbReference>
<evidence type="ECO:0000313" key="10">
    <source>
        <dbReference type="Proteomes" id="UP000007879"/>
    </source>
</evidence>
<dbReference type="Gene3D" id="2.10.90.10">
    <property type="entry name" value="Cystine-knot cytokines"/>
    <property type="match status" value="1"/>
</dbReference>
<reference evidence="10" key="1">
    <citation type="journal article" date="2010" name="Nature">
        <title>The Amphimedon queenslandica genome and the evolution of animal complexity.</title>
        <authorList>
            <person name="Srivastava M."/>
            <person name="Simakov O."/>
            <person name="Chapman J."/>
            <person name="Fahey B."/>
            <person name="Gauthier M.E."/>
            <person name="Mitros T."/>
            <person name="Richards G.S."/>
            <person name="Conaco C."/>
            <person name="Dacre M."/>
            <person name="Hellsten U."/>
            <person name="Larroux C."/>
            <person name="Putnam N.H."/>
            <person name="Stanke M."/>
            <person name="Adamska M."/>
            <person name="Darling A."/>
            <person name="Degnan S.M."/>
            <person name="Oakley T.H."/>
            <person name="Plachetzki D.C."/>
            <person name="Zhai Y."/>
            <person name="Adamski M."/>
            <person name="Calcino A."/>
            <person name="Cummins S.F."/>
            <person name="Goodstein D.M."/>
            <person name="Harris C."/>
            <person name="Jackson D.J."/>
            <person name="Leys S.P."/>
            <person name="Shu S."/>
            <person name="Woodcroft B.J."/>
            <person name="Vervoort M."/>
            <person name="Kosik K.S."/>
            <person name="Manning G."/>
            <person name="Degnan B.M."/>
            <person name="Rokhsar D.S."/>
        </authorList>
    </citation>
    <scope>NUCLEOTIDE SEQUENCE [LARGE SCALE GENOMIC DNA]</scope>
</reference>
<dbReference type="Pfam" id="PF00019">
    <property type="entry name" value="TGF_beta"/>
    <property type="match status" value="1"/>
</dbReference>
<comment type="similarity">
    <text evidence="2 6">Belongs to the TGF-beta family.</text>
</comment>
<dbReference type="KEGG" id="aqu:105311953"/>
<gene>
    <name evidence="9" type="primary">105311953</name>
</gene>
<keyword evidence="7" id="KW-0732">Signal</keyword>
<protein>
    <recommendedName>
        <fullName evidence="8">TGF-beta family profile domain-containing protein</fullName>
    </recommendedName>
</protein>
<dbReference type="GO" id="GO:0005615">
    <property type="term" value="C:extracellular space"/>
    <property type="evidence" value="ECO:0007669"/>
    <property type="project" value="TreeGrafter"/>
</dbReference>
<evidence type="ECO:0000256" key="7">
    <source>
        <dbReference type="SAM" id="SignalP"/>
    </source>
</evidence>
<dbReference type="GO" id="GO:0008083">
    <property type="term" value="F:growth factor activity"/>
    <property type="evidence" value="ECO:0007669"/>
    <property type="project" value="UniProtKB-KW"/>
</dbReference>
<feature type="domain" description="TGF-beta family profile" evidence="8">
    <location>
        <begin position="251"/>
        <end position="372"/>
    </location>
</feature>
<reference evidence="9" key="2">
    <citation type="submission" date="2017-05" db="UniProtKB">
        <authorList>
            <consortium name="EnsemblMetazoa"/>
        </authorList>
    </citation>
    <scope>IDENTIFICATION</scope>
</reference>
<dbReference type="Proteomes" id="UP000007879">
    <property type="component" value="Unassembled WGS sequence"/>
</dbReference>
<feature type="chain" id="PRO_5013163511" description="TGF-beta family profile domain-containing protein" evidence="7">
    <location>
        <begin position="22"/>
        <end position="372"/>
    </location>
</feature>
<evidence type="ECO:0000313" key="9">
    <source>
        <dbReference type="EnsemblMetazoa" id="Aqu2.1.37759_001"/>
    </source>
</evidence>
<dbReference type="EnsemblMetazoa" id="XM_019994004.1">
    <property type="protein sequence ID" value="XP_019849563.1"/>
    <property type="gene ID" value="LOC105311953"/>
</dbReference>
<keyword evidence="3" id="KW-0964">Secreted</keyword>
<dbReference type="EnsemblMetazoa" id="Aqu2.1.37759_001">
    <property type="protein sequence ID" value="Aqu2.1.37759_001"/>
    <property type="gene ID" value="Aqu2.1.37759"/>
</dbReference>
<dbReference type="CDD" id="cd13756">
    <property type="entry name" value="TGF_beta_BMPs_GDFs"/>
    <property type="match status" value="1"/>
</dbReference>
<dbReference type="AlphaFoldDB" id="A0A1X7VDD5"/>
<evidence type="ECO:0000256" key="2">
    <source>
        <dbReference type="ARBA" id="ARBA00006656"/>
    </source>
</evidence>
<evidence type="ECO:0000256" key="5">
    <source>
        <dbReference type="ARBA" id="ARBA00023157"/>
    </source>
</evidence>
<accession>A0A1X7VDD5</accession>
<dbReference type="InterPro" id="IPR001111">
    <property type="entry name" value="TGF-b_propeptide"/>
</dbReference>
<dbReference type="eggNOG" id="KOG3900">
    <property type="taxonomic scope" value="Eukaryota"/>
</dbReference>
<proteinExistence type="inferred from homology"/>
<evidence type="ECO:0000256" key="6">
    <source>
        <dbReference type="RuleBase" id="RU000354"/>
    </source>
</evidence>
<comment type="subcellular location">
    <subcellularLocation>
        <location evidence="1">Secreted</location>
    </subcellularLocation>
</comment>
<dbReference type="InterPro" id="IPR001839">
    <property type="entry name" value="TGF-b_C"/>
</dbReference>
<keyword evidence="10" id="KW-1185">Reference proteome</keyword>
<keyword evidence="5" id="KW-1015">Disulfide bond</keyword>
<dbReference type="PANTHER" id="PTHR11848">
    <property type="entry name" value="TGF-BETA FAMILY"/>
    <property type="match status" value="1"/>
</dbReference>
<organism evidence="9">
    <name type="scientific">Amphimedon queenslandica</name>
    <name type="common">Sponge</name>
    <dbReference type="NCBI Taxonomy" id="400682"/>
    <lineage>
        <taxon>Eukaryota</taxon>
        <taxon>Metazoa</taxon>
        <taxon>Porifera</taxon>
        <taxon>Demospongiae</taxon>
        <taxon>Heteroscleromorpha</taxon>
        <taxon>Haplosclerida</taxon>
        <taxon>Niphatidae</taxon>
        <taxon>Amphimedon</taxon>
    </lineage>
</organism>
<evidence type="ECO:0000256" key="4">
    <source>
        <dbReference type="ARBA" id="ARBA00023030"/>
    </source>
</evidence>
<feature type="signal peptide" evidence="7">
    <location>
        <begin position="1"/>
        <end position="21"/>
    </location>
</feature>
<dbReference type="PROSITE" id="PS51362">
    <property type="entry name" value="TGF_BETA_2"/>
    <property type="match status" value="1"/>
</dbReference>
<sequence length="372" mass="41609">MLFVAHILLLTTMAFFMTAQTAPLSREPLADAPKRKAPEFLLSIYSCINLHDDDTARTCLNFIGKKQEKIEEIIKANAVWGFVGMNGSSHNDSDVSFKITHTSSSRDAKVLSADLELFKKSLNESEIEDLSTEKCNISKDGVNLKLILNKEMIDTVTLTPSDLREDKWIDFPPIEKWYNKWLKKQNSSLTNDDYVHLQLVLSPECSTHFSLKDIGVTTAEGYEPLLVIYAQSPRDGLADQLFHEKLSNYIKSKRSAQPTESTSKIHPVNKTIPCHLVNYSIPYQVIGSPVAGGFNLNFCGGHCLFPLPANNTVNHAMLVAYIYASNQVPLKPPQPCCTPTSYLSLVTFKKETSTTYILVKYEQMTAVACSCR</sequence>